<dbReference type="InterPro" id="IPR038987">
    <property type="entry name" value="MoeA-like"/>
</dbReference>
<dbReference type="InterPro" id="IPR036688">
    <property type="entry name" value="MoeA_C_domain_IV_sf"/>
</dbReference>
<dbReference type="Proteomes" id="UP000244915">
    <property type="component" value="Plasmid unnamed1"/>
</dbReference>
<dbReference type="InterPro" id="IPR005110">
    <property type="entry name" value="MoeA_linker/N"/>
</dbReference>
<dbReference type="RefSeq" id="WP_108970333.1">
    <property type="nucleotide sequence ID" value="NZ_CP022191.1"/>
</dbReference>
<keyword evidence="4 6" id="KW-0501">Molybdenum cofactor biosynthesis</keyword>
<evidence type="ECO:0000256" key="6">
    <source>
        <dbReference type="RuleBase" id="RU365090"/>
    </source>
</evidence>
<evidence type="ECO:0000256" key="5">
    <source>
        <dbReference type="ARBA" id="ARBA00047317"/>
    </source>
</evidence>
<keyword evidence="6" id="KW-0479">Metal-binding</keyword>
<dbReference type="GO" id="GO:0005829">
    <property type="term" value="C:cytosol"/>
    <property type="evidence" value="ECO:0007669"/>
    <property type="project" value="TreeGrafter"/>
</dbReference>
<dbReference type="InterPro" id="IPR005111">
    <property type="entry name" value="MoeA_C_domain_IV"/>
</dbReference>
<evidence type="ECO:0000256" key="2">
    <source>
        <dbReference type="ARBA" id="ARBA00005046"/>
    </source>
</evidence>
<dbReference type="Pfam" id="PF00994">
    <property type="entry name" value="MoCF_biosynth"/>
    <property type="match status" value="1"/>
</dbReference>
<comment type="pathway">
    <text evidence="2 6">Cofactor biosynthesis; molybdopterin biosynthesis.</text>
</comment>
<dbReference type="InterPro" id="IPR008284">
    <property type="entry name" value="MoCF_biosynth_CS"/>
</dbReference>
<dbReference type="EMBL" id="CP022191">
    <property type="protein sequence ID" value="AWI86232.1"/>
    <property type="molecule type" value="Genomic_DNA"/>
</dbReference>
<comment type="cofactor">
    <cofactor evidence="6">
        <name>Mg(2+)</name>
        <dbReference type="ChEBI" id="CHEBI:18420"/>
    </cofactor>
</comment>
<dbReference type="SUPFAM" id="SSF63882">
    <property type="entry name" value="MoeA N-terminal region -like"/>
    <property type="match status" value="1"/>
</dbReference>
<evidence type="ECO:0000313" key="9">
    <source>
        <dbReference type="Proteomes" id="UP000244915"/>
    </source>
</evidence>
<dbReference type="GO" id="GO:0061599">
    <property type="term" value="F:molybdopterin molybdotransferase activity"/>
    <property type="evidence" value="ECO:0007669"/>
    <property type="project" value="UniProtKB-UniRule"/>
</dbReference>
<feature type="domain" description="MoaB/Mog" evidence="7">
    <location>
        <begin position="495"/>
        <end position="633"/>
    </location>
</feature>
<dbReference type="PROSITE" id="PS01079">
    <property type="entry name" value="MOCF_BIOSYNTHESIS_2"/>
    <property type="match status" value="1"/>
</dbReference>
<evidence type="ECO:0000256" key="3">
    <source>
        <dbReference type="ARBA" id="ARBA00010763"/>
    </source>
</evidence>
<dbReference type="AlphaFoldDB" id="A0A2U8HKC2"/>
<evidence type="ECO:0000256" key="4">
    <source>
        <dbReference type="ARBA" id="ARBA00023150"/>
    </source>
</evidence>
<dbReference type="EC" id="2.10.1.1" evidence="6"/>
<protein>
    <recommendedName>
        <fullName evidence="6">Molybdopterin molybdenumtransferase</fullName>
        <ecNumber evidence="6">2.10.1.1</ecNumber>
    </recommendedName>
</protein>
<keyword evidence="8" id="KW-0614">Plasmid</keyword>
<dbReference type="NCBIfam" id="TIGR00177">
    <property type="entry name" value="molyb_syn"/>
    <property type="match status" value="1"/>
</dbReference>
<dbReference type="NCBIfam" id="NF045515">
    <property type="entry name" value="Glp_gephyrin"/>
    <property type="match status" value="1"/>
</dbReference>
<evidence type="ECO:0000256" key="1">
    <source>
        <dbReference type="ARBA" id="ARBA00002901"/>
    </source>
</evidence>
<dbReference type="Gene3D" id="2.170.190.11">
    <property type="entry name" value="Molybdopterin biosynthesis moea protein, domain 3"/>
    <property type="match status" value="1"/>
</dbReference>
<dbReference type="SUPFAM" id="SSF53218">
    <property type="entry name" value="Molybdenum cofactor biosynthesis proteins"/>
    <property type="match status" value="1"/>
</dbReference>
<comment type="function">
    <text evidence="1 6">Catalyzes the insertion of molybdate into adenylated molybdopterin with the concomitant release of AMP.</text>
</comment>
<evidence type="ECO:0000313" key="8">
    <source>
        <dbReference type="EMBL" id="AWI86232.1"/>
    </source>
</evidence>
<dbReference type="CDD" id="cd00887">
    <property type="entry name" value="MoeA"/>
    <property type="match status" value="1"/>
</dbReference>
<dbReference type="PANTHER" id="PTHR10192:SF5">
    <property type="entry name" value="GEPHYRIN"/>
    <property type="match status" value="1"/>
</dbReference>
<comment type="catalytic activity">
    <reaction evidence="5">
        <text>adenylyl-molybdopterin + molybdate = Mo-molybdopterin + AMP + H(+)</text>
        <dbReference type="Rhea" id="RHEA:35047"/>
        <dbReference type="ChEBI" id="CHEBI:15378"/>
        <dbReference type="ChEBI" id="CHEBI:36264"/>
        <dbReference type="ChEBI" id="CHEBI:62727"/>
        <dbReference type="ChEBI" id="CHEBI:71302"/>
        <dbReference type="ChEBI" id="CHEBI:456215"/>
        <dbReference type="EC" id="2.10.1.1"/>
    </reaction>
</comment>
<dbReference type="Gene3D" id="2.40.340.10">
    <property type="entry name" value="MoeA, C-terminal, domain IV"/>
    <property type="match status" value="1"/>
</dbReference>
<evidence type="ECO:0000259" key="7">
    <source>
        <dbReference type="SMART" id="SM00852"/>
    </source>
</evidence>
<dbReference type="InterPro" id="IPR036425">
    <property type="entry name" value="MoaB/Mog-like_dom_sf"/>
</dbReference>
<organism evidence="8 9">
    <name type="scientific">Alloyangia pacifica</name>
    <dbReference type="NCBI Taxonomy" id="311180"/>
    <lineage>
        <taxon>Bacteria</taxon>
        <taxon>Pseudomonadati</taxon>
        <taxon>Pseudomonadota</taxon>
        <taxon>Alphaproteobacteria</taxon>
        <taxon>Rhodobacterales</taxon>
        <taxon>Roseobacteraceae</taxon>
        <taxon>Alloyangia</taxon>
    </lineage>
</organism>
<keyword evidence="6 8" id="KW-0808">Transferase</keyword>
<dbReference type="KEGG" id="ypac:CEW88_21075"/>
<dbReference type="GO" id="GO:0046872">
    <property type="term" value="F:metal ion binding"/>
    <property type="evidence" value="ECO:0007669"/>
    <property type="project" value="UniProtKB-UniRule"/>
</dbReference>
<name>A0A2U8HKC2_9RHOB</name>
<accession>A0A2U8HKC2</accession>
<dbReference type="Pfam" id="PF03453">
    <property type="entry name" value="MoeA_N"/>
    <property type="match status" value="1"/>
</dbReference>
<dbReference type="Pfam" id="PF03454">
    <property type="entry name" value="MoeA_C"/>
    <property type="match status" value="1"/>
</dbReference>
<reference evidence="8 9" key="1">
    <citation type="submission" date="2017-06" db="EMBL/GenBank/DDBJ databases">
        <title>Yangia sp. YSBP01 complete genome sequence.</title>
        <authorList>
            <person name="Woo J.-H."/>
            <person name="Kim H.-S."/>
        </authorList>
    </citation>
    <scope>NUCLEOTIDE SEQUENCE [LARGE SCALE GENOMIC DNA]</scope>
    <source>
        <strain evidence="8 9">YSBP01</strain>
        <plasmid evidence="8 9">unnamed1</plasmid>
    </source>
</reference>
<dbReference type="InterPro" id="IPR036135">
    <property type="entry name" value="MoeA_linker/N_sf"/>
</dbReference>
<dbReference type="SMART" id="SM00852">
    <property type="entry name" value="MoCF_biosynth"/>
    <property type="match status" value="1"/>
</dbReference>
<geneLocation type="plasmid" evidence="8 9">
    <name>unnamed1</name>
</geneLocation>
<keyword evidence="6" id="KW-0500">Molybdenum</keyword>
<dbReference type="SUPFAM" id="SSF63867">
    <property type="entry name" value="MoeA C-terminal domain-like"/>
    <property type="match status" value="1"/>
</dbReference>
<keyword evidence="6" id="KW-0460">Magnesium</keyword>
<proteinExistence type="inferred from homology"/>
<dbReference type="OrthoDB" id="9804758at2"/>
<gene>
    <name evidence="8" type="ORF">CEW88_21075</name>
</gene>
<sequence>MSFDTFVVVDWSGASKPSPAKPSKDAIWIGIAREGGVEASYHRTRADATDTLATLFETERDAGRRVLAGFDFPFAYPKGFAEALTGTPGPLRLWEALAARIEDAPDNANNRFQVAAELNDLFPGIGPFWGCPETFDDPRLPSKGTRRDGHGMPERRTCDATPGAQTVWKLYTTGSVGSQALLGIPRLQALRARFGADLSVRPFEQHDTPITLVELFPSLIAKTVAALAEPDEIKDRAQVRILAGALRALDPQQLDAMTREGDAVEGWILGLGHEETLIRAAHRAFPQPSEAPMPSDPDSPLLPPRLRDDCFAMPQGVSWVPVDEALAKLRAALSPVTGTTTIATARAAGRVLAANVAAKRSNPPMPNSAVDGYGFAHAATGSGVQRLPLVAGRAAAGQPYADAVPSGDAVRILTGAILPEGVDTVVLEEDTNTDGTTVVFDGPLKPRANTRKAGEDMAAGDLALRKGRRLRAPDLALASALGIAELPVHRPLRVGVLSTGDEIIASPDLPAAPHQIWDANRPMLLSLAQGWHYEPVDLGHVGDDAEDIAERLHEGAREADVILTSGGASAGDEDHVSALLRARGTLSSWRIALKPGRPLALAMWEGVPVFGLPGNPVAALVCALIFARPALSLLSGAGWTEPQGFTVPAAFQKRKKPGRREYLRARLNEDGAAEVFSSEGSGRISGLSWADGLVELPDGALEVTPGTPVRYIPYASFGLV</sequence>
<dbReference type="PANTHER" id="PTHR10192">
    <property type="entry name" value="MOLYBDOPTERIN BIOSYNTHESIS PROTEIN"/>
    <property type="match status" value="1"/>
</dbReference>
<dbReference type="GO" id="GO:0006777">
    <property type="term" value="P:Mo-molybdopterin cofactor biosynthetic process"/>
    <property type="evidence" value="ECO:0007669"/>
    <property type="project" value="UniProtKB-UniRule"/>
</dbReference>
<dbReference type="InterPro" id="IPR001453">
    <property type="entry name" value="MoaB/Mog_dom"/>
</dbReference>
<dbReference type="UniPathway" id="UPA00344"/>
<dbReference type="Gene3D" id="3.40.980.10">
    <property type="entry name" value="MoaB/Mog-like domain"/>
    <property type="match status" value="1"/>
</dbReference>
<comment type="similarity">
    <text evidence="3 6">Belongs to the MoeA family.</text>
</comment>
<dbReference type="Gene3D" id="3.90.105.10">
    <property type="entry name" value="Molybdopterin biosynthesis moea protein, domain 2"/>
    <property type="match status" value="1"/>
</dbReference>